<keyword evidence="6 8" id="KW-1133">Transmembrane helix</keyword>
<dbReference type="Proteomes" id="UP000441717">
    <property type="component" value="Unassembled WGS sequence"/>
</dbReference>
<keyword evidence="4" id="KW-0997">Cell inner membrane</keyword>
<name>A0A6N7IM67_9FIRM</name>
<keyword evidence="11" id="KW-1185">Reference proteome</keyword>
<dbReference type="EMBL" id="WHYR01000003">
    <property type="protein sequence ID" value="MQL51065.1"/>
    <property type="molecule type" value="Genomic_DNA"/>
</dbReference>
<comment type="subcellular location">
    <subcellularLocation>
        <location evidence="1">Cell inner membrane</location>
        <topology evidence="1">Multi-pass membrane protein</topology>
    </subcellularLocation>
</comment>
<dbReference type="PANTHER" id="PTHR30012">
    <property type="entry name" value="GENERAL SECRETION PATHWAY PROTEIN"/>
    <property type="match status" value="1"/>
</dbReference>
<feature type="domain" description="Type II secretion system protein GspF" evidence="9">
    <location>
        <begin position="297"/>
        <end position="418"/>
    </location>
</feature>
<evidence type="ECO:0000256" key="4">
    <source>
        <dbReference type="ARBA" id="ARBA00022519"/>
    </source>
</evidence>
<dbReference type="InterPro" id="IPR018076">
    <property type="entry name" value="T2SS_GspF_dom"/>
</dbReference>
<evidence type="ECO:0000256" key="3">
    <source>
        <dbReference type="ARBA" id="ARBA00022475"/>
    </source>
</evidence>
<dbReference type="PANTHER" id="PTHR30012:SF0">
    <property type="entry name" value="TYPE II SECRETION SYSTEM PROTEIN F-RELATED"/>
    <property type="match status" value="1"/>
</dbReference>
<dbReference type="InterPro" id="IPR003004">
    <property type="entry name" value="GspF/PilC"/>
</dbReference>
<feature type="transmembrane region" description="Helical" evidence="8">
    <location>
        <begin position="398"/>
        <end position="423"/>
    </location>
</feature>
<reference evidence="10 11" key="1">
    <citation type="submission" date="2019-10" db="EMBL/GenBank/DDBJ databases">
        <title>Comparative genomics of sulfur disproportionating microorganisms.</title>
        <authorList>
            <person name="Ward L.M."/>
            <person name="Bertran E."/>
            <person name="Johnston D."/>
        </authorList>
    </citation>
    <scope>NUCLEOTIDE SEQUENCE [LARGE SCALE GENOMIC DNA]</scope>
    <source>
        <strain evidence="10 11">DSM 14055</strain>
    </source>
</reference>
<evidence type="ECO:0000256" key="5">
    <source>
        <dbReference type="ARBA" id="ARBA00022692"/>
    </source>
</evidence>
<keyword evidence="5 8" id="KW-0812">Transmembrane</keyword>
<protein>
    <recommendedName>
        <fullName evidence="9">Type II secretion system protein GspF domain-containing protein</fullName>
    </recommendedName>
</protein>
<feature type="domain" description="Type II secretion system protein GspF" evidence="9">
    <location>
        <begin position="93"/>
        <end position="216"/>
    </location>
</feature>
<comment type="caution">
    <text evidence="10">The sequence shown here is derived from an EMBL/GenBank/DDBJ whole genome shotgun (WGS) entry which is preliminary data.</text>
</comment>
<evidence type="ECO:0000313" key="10">
    <source>
        <dbReference type="EMBL" id="MQL51065.1"/>
    </source>
</evidence>
<dbReference type="FunFam" id="1.20.81.30:FF:000001">
    <property type="entry name" value="Type II secretion system protein F"/>
    <property type="match status" value="2"/>
</dbReference>
<evidence type="ECO:0000259" key="9">
    <source>
        <dbReference type="Pfam" id="PF00482"/>
    </source>
</evidence>
<dbReference type="OrthoDB" id="9805682at2"/>
<organism evidence="10 11">
    <name type="scientific">Desulfofundulus thermobenzoicus</name>
    <dbReference type="NCBI Taxonomy" id="29376"/>
    <lineage>
        <taxon>Bacteria</taxon>
        <taxon>Bacillati</taxon>
        <taxon>Bacillota</taxon>
        <taxon>Clostridia</taxon>
        <taxon>Eubacteriales</taxon>
        <taxon>Peptococcaceae</taxon>
        <taxon>Desulfofundulus</taxon>
    </lineage>
</organism>
<evidence type="ECO:0000256" key="7">
    <source>
        <dbReference type="ARBA" id="ARBA00023136"/>
    </source>
</evidence>
<keyword evidence="3" id="KW-1003">Cell membrane</keyword>
<feature type="transmembrane region" description="Helical" evidence="8">
    <location>
        <begin position="193"/>
        <end position="215"/>
    </location>
</feature>
<proteinExistence type="inferred from homology"/>
<dbReference type="PRINTS" id="PR00812">
    <property type="entry name" value="BCTERIALGSPF"/>
</dbReference>
<accession>A0A6N7IM67</accession>
<sequence length="427" mass="47176">MEGLNFFKIPAGNSFDFKGRCCPLLYTVTGYIDSETREITVEAHSKIEAVIQVKQKFGEDRITVLRVRPATNAALSGFLPFRSKVGSRELEFFCRQMHALLAAGVTILEALNAIAEQTDKKNFKSALLDIVNDVRDGLSLSSAFQKHPGIFPPVFCNMVAAAEETGALDDAMNDLAEHFAGEARFWGRIRQAAAYPAIVAGLSVLEVLVLFTFVVPKFADLLTSVNVPLPASTRFLLFLSARFNLILPAAIACSFIAVFIFRKMWLDEKIRYYMEQVFARIPVIGRLMTRAAAARVCRTLGLMIRVGVPVTQALAVTARVSGFTSFKREILAAQDGVREGQRLCDALKKSRWLPPISLKMIAVGESSGRLDEMLSHAADLFEVEVEMMMQKIPTIAEASLIIIVGGIVLFILIAVYTPIFSIYKTIH</sequence>
<evidence type="ECO:0000256" key="6">
    <source>
        <dbReference type="ARBA" id="ARBA00022989"/>
    </source>
</evidence>
<evidence type="ECO:0000256" key="8">
    <source>
        <dbReference type="SAM" id="Phobius"/>
    </source>
</evidence>
<dbReference type="GO" id="GO:0005886">
    <property type="term" value="C:plasma membrane"/>
    <property type="evidence" value="ECO:0007669"/>
    <property type="project" value="UniProtKB-SubCell"/>
</dbReference>
<evidence type="ECO:0000313" key="11">
    <source>
        <dbReference type="Proteomes" id="UP000441717"/>
    </source>
</evidence>
<evidence type="ECO:0000256" key="2">
    <source>
        <dbReference type="ARBA" id="ARBA00005745"/>
    </source>
</evidence>
<dbReference type="AlphaFoldDB" id="A0A6N7IM67"/>
<gene>
    <name evidence="10" type="ORF">GFC01_02020</name>
</gene>
<comment type="similarity">
    <text evidence="2">Belongs to the GSP F family.</text>
</comment>
<evidence type="ECO:0000256" key="1">
    <source>
        <dbReference type="ARBA" id="ARBA00004429"/>
    </source>
</evidence>
<dbReference type="InterPro" id="IPR042094">
    <property type="entry name" value="T2SS_GspF_sf"/>
</dbReference>
<keyword evidence="7 8" id="KW-0472">Membrane</keyword>
<dbReference type="Pfam" id="PF00482">
    <property type="entry name" value="T2SSF"/>
    <property type="match status" value="2"/>
</dbReference>
<feature type="transmembrane region" description="Helical" evidence="8">
    <location>
        <begin position="235"/>
        <end position="261"/>
    </location>
</feature>
<dbReference type="Gene3D" id="1.20.81.30">
    <property type="entry name" value="Type II secretion system (T2SS), domain F"/>
    <property type="match status" value="2"/>
</dbReference>